<proteinExistence type="predicted"/>
<evidence type="ECO:0000256" key="4">
    <source>
        <dbReference type="PROSITE-ProRule" id="PRU00322"/>
    </source>
</evidence>
<dbReference type="GO" id="GO:0008270">
    <property type="term" value="F:zinc ion binding"/>
    <property type="evidence" value="ECO:0007669"/>
    <property type="project" value="UniProtKB-KW"/>
</dbReference>
<dbReference type="Gene3D" id="4.10.1060.10">
    <property type="entry name" value="Zinc finger, RanBP2-type"/>
    <property type="match status" value="1"/>
</dbReference>
<feature type="compositionally biased region" description="Polar residues" evidence="5">
    <location>
        <begin position="324"/>
        <end position="336"/>
    </location>
</feature>
<name>A0A1Y2B6V7_9FUNG</name>
<dbReference type="AlphaFoldDB" id="A0A1Y2B6V7"/>
<feature type="domain" description="RanBP2-type" evidence="6">
    <location>
        <begin position="213"/>
        <end position="243"/>
    </location>
</feature>
<evidence type="ECO:0000313" key="7">
    <source>
        <dbReference type="EMBL" id="ORY30464.1"/>
    </source>
</evidence>
<protein>
    <recommendedName>
        <fullName evidence="6">RanBP2-type domain-containing protein</fullName>
    </recommendedName>
</protein>
<feature type="region of interest" description="Disordered" evidence="5">
    <location>
        <begin position="245"/>
        <end position="265"/>
    </location>
</feature>
<evidence type="ECO:0000256" key="1">
    <source>
        <dbReference type="ARBA" id="ARBA00022723"/>
    </source>
</evidence>
<dbReference type="OrthoDB" id="248320at2759"/>
<dbReference type="EMBL" id="MCGO01000082">
    <property type="protein sequence ID" value="ORY30464.1"/>
    <property type="molecule type" value="Genomic_DNA"/>
</dbReference>
<evidence type="ECO:0000256" key="5">
    <source>
        <dbReference type="SAM" id="MobiDB-lite"/>
    </source>
</evidence>
<evidence type="ECO:0000256" key="2">
    <source>
        <dbReference type="ARBA" id="ARBA00022771"/>
    </source>
</evidence>
<evidence type="ECO:0000256" key="3">
    <source>
        <dbReference type="ARBA" id="ARBA00022833"/>
    </source>
</evidence>
<reference evidence="7 8" key="1">
    <citation type="submission" date="2016-07" db="EMBL/GenBank/DDBJ databases">
        <title>Pervasive Adenine N6-methylation of Active Genes in Fungi.</title>
        <authorList>
            <consortium name="DOE Joint Genome Institute"/>
            <person name="Mondo S.J."/>
            <person name="Dannebaum R.O."/>
            <person name="Kuo R.C."/>
            <person name="Labutti K."/>
            <person name="Haridas S."/>
            <person name="Kuo A."/>
            <person name="Salamov A."/>
            <person name="Ahrendt S.R."/>
            <person name="Lipzen A."/>
            <person name="Sullivan W."/>
            <person name="Andreopoulos W.B."/>
            <person name="Clum A."/>
            <person name="Lindquist E."/>
            <person name="Daum C."/>
            <person name="Ramamoorthy G.K."/>
            <person name="Gryganskyi A."/>
            <person name="Culley D."/>
            <person name="Magnuson J.K."/>
            <person name="James T.Y."/>
            <person name="O'Malley M.A."/>
            <person name="Stajich J.E."/>
            <person name="Spatafora J.W."/>
            <person name="Visel A."/>
            <person name="Grigoriev I.V."/>
        </authorList>
    </citation>
    <scope>NUCLEOTIDE SEQUENCE [LARGE SCALE GENOMIC DNA]</scope>
    <source>
        <strain evidence="7 8">JEL800</strain>
    </source>
</reference>
<keyword evidence="1" id="KW-0479">Metal-binding</keyword>
<keyword evidence="8" id="KW-1185">Reference proteome</keyword>
<dbReference type="PROSITE" id="PS01358">
    <property type="entry name" value="ZF_RANBP2_1"/>
    <property type="match status" value="1"/>
</dbReference>
<comment type="caution">
    <text evidence="7">The sequence shown here is derived from an EMBL/GenBank/DDBJ whole genome shotgun (WGS) entry which is preliminary data.</text>
</comment>
<keyword evidence="3" id="KW-0862">Zinc</keyword>
<dbReference type="PROSITE" id="PS50199">
    <property type="entry name" value="ZF_RANBP2_2"/>
    <property type="match status" value="1"/>
</dbReference>
<dbReference type="InterPro" id="IPR001876">
    <property type="entry name" value="Znf_RanBP2"/>
</dbReference>
<feature type="region of interest" description="Disordered" evidence="5">
    <location>
        <begin position="363"/>
        <end position="387"/>
    </location>
</feature>
<evidence type="ECO:0000259" key="6">
    <source>
        <dbReference type="PROSITE" id="PS50199"/>
    </source>
</evidence>
<feature type="region of interest" description="Disordered" evidence="5">
    <location>
        <begin position="316"/>
        <end position="351"/>
    </location>
</feature>
<evidence type="ECO:0000313" key="8">
    <source>
        <dbReference type="Proteomes" id="UP000193642"/>
    </source>
</evidence>
<keyword evidence="2 4" id="KW-0863">Zinc-finger</keyword>
<organism evidence="7 8">
    <name type="scientific">Rhizoclosmatium globosum</name>
    <dbReference type="NCBI Taxonomy" id="329046"/>
    <lineage>
        <taxon>Eukaryota</taxon>
        <taxon>Fungi</taxon>
        <taxon>Fungi incertae sedis</taxon>
        <taxon>Chytridiomycota</taxon>
        <taxon>Chytridiomycota incertae sedis</taxon>
        <taxon>Chytridiomycetes</taxon>
        <taxon>Chytridiales</taxon>
        <taxon>Chytriomycetaceae</taxon>
        <taxon>Rhizoclosmatium</taxon>
    </lineage>
</organism>
<gene>
    <name evidence="7" type="ORF">BCR33DRAFT_566287</name>
</gene>
<dbReference type="Proteomes" id="UP000193642">
    <property type="component" value="Unassembled WGS sequence"/>
</dbReference>
<accession>A0A1Y2B6V7</accession>
<sequence>MKELDDILKLIKGKNEHSTKLQNALEKDSQWTKIQAELGPEFAYLQSLLRKKVKQMESELADMKGSLLEMKEELEIQAGSRSATKLPDWDTLCRNIRRITSHTVTISKKVDSMLFEVHQKHLLSPQPKQAKVVSKTKNLFSADDADFDEDLHPKSTLPLPDSVKKQMKLIASLNSAAVSVNKSKTKCVHVVKPVTKSIPSKSPSPKQQGLNSPPGVKWTCQKCLTSNLESSANCTACETPRVAKSTSNLSNLSGPKPSDAASKPPLFGASTIPAVPIPPKSSTPVLFAATSLSAPKTIISAYGNASALSTESKPLLTETKEPAQKQSGPASSNEFSFASKPKESAPAPTGGFSFALSTAKDTAKDTTSTGGFSFASNNTKDTSKTAAPVVAGGFPSLITLAKK</sequence>